<sequence>MIQPTLSEQTRQTLEAFVAGLPGDQQEIVGKAFETLMASDTAANAVKSGDKAPDFTLPSVRGGELALADALEEGPVVLSFYRGSWCPFCNLELNALQQRMDDIKACG</sequence>
<accession>A0A3B0Z0T1</accession>
<dbReference type="Pfam" id="PF00578">
    <property type="entry name" value="AhpC-TSA"/>
    <property type="match status" value="1"/>
</dbReference>
<name>A0A3B0Z0T1_9ZZZZ</name>
<protein>
    <submittedName>
        <fullName evidence="2">AhpC/Tsa family protein GSU0066</fullName>
    </submittedName>
</protein>
<dbReference type="InterPro" id="IPR013766">
    <property type="entry name" value="Thioredoxin_domain"/>
</dbReference>
<proteinExistence type="predicted"/>
<evidence type="ECO:0000313" key="2">
    <source>
        <dbReference type="EMBL" id="VAW81217.1"/>
    </source>
</evidence>
<dbReference type="InterPro" id="IPR000866">
    <property type="entry name" value="AhpC/TSA"/>
</dbReference>
<dbReference type="PROSITE" id="PS51352">
    <property type="entry name" value="THIOREDOXIN_2"/>
    <property type="match status" value="1"/>
</dbReference>
<dbReference type="Gene3D" id="3.40.30.10">
    <property type="entry name" value="Glutaredoxin"/>
    <property type="match status" value="1"/>
</dbReference>
<dbReference type="SUPFAM" id="SSF52833">
    <property type="entry name" value="Thioredoxin-like"/>
    <property type="match status" value="1"/>
</dbReference>
<evidence type="ECO:0000259" key="1">
    <source>
        <dbReference type="PROSITE" id="PS51352"/>
    </source>
</evidence>
<reference evidence="2" key="1">
    <citation type="submission" date="2018-06" db="EMBL/GenBank/DDBJ databases">
        <authorList>
            <person name="Zhirakovskaya E."/>
        </authorList>
    </citation>
    <scope>NUCLEOTIDE SEQUENCE</scope>
</reference>
<dbReference type="GO" id="GO:0016491">
    <property type="term" value="F:oxidoreductase activity"/>
    <property type="evidence" value="ECO:0007669"/>
    <property type="project" value="InterPro"/>
</dbReference>
<organism evidence="2">
    <name type="scientific">hydrothermal vent metagenome</name>
    <dbReference type="NCBI Taxonomy" id="652676"/>
    <lineage>
        <taxon>unclassified sequences</taxon>
        <taxon>metagenomes</taxon>
        <taxon>ecological metagenomes</taxon>
    </lineage>
</organism>
<dbReference type="GO" id="GO:0016209">
    <property type="term" value="F:antioxidant activity"/>
    <property type="evidence" value="ECO:0007669"/>
    <property type="project" value="InterPro"/>
</dbReference>
<feature type="domain" description="Thioredoxin" evidence="1">
    <location>
        <begin position="46"/>
        <end position="107"/>
    </location>
</feature>
<feature type="non-terminal residue" evidence="2">
    <location>
        <position position="107"/>
    </location>
</feature>
<dbReference type="EMBL" id="UOFM01000386">
    <property type="protein sequence ID" value="VAW81217.1"/>
    <property type="molecule type" value="Genomic_DNA"/>
</dbReference>
<dbReference type="AlphaFoldDB" id="A0A3B0Z0T1"/>
<gene>
    <name evidence="2" type="ORF">MNBD_GAMMA14-1364</name>
</gene>
<dbReference type="InterPro" id="IPR036249">
    <property type="entry name" value="Thioredoxin-like_sf"/>
</dbReference>